<dbReference type="AlphaFoldDB" id="A0A133VIP7"/>
<dbReference type="InterPro" id="IPR039368">
    <property type="entry name" value="AHAS_TPP"/>
</dbReference>
<evidence type="ECO:0000313" key="18">
    <source>
        <dbReference type="Proteomes" id="UP000070491"/>
    </source>
</evidence>
<dbReference type="SUPFAM" id="SSF52467">
    <property type="entry name" value="DHS-like NAD/FAD-binding domain"/>
    <property type="match status" value="1"/>
</dbReference>
<keyword evidence="6 13" id="KW-0808">Transferase</keyword>
<dbReference type="UniPathway" id="UPA00049">
    <property type="reaction ID" value="UER00059"/>
</dbReference>
<dbReference type="GO" id="GO:0005948">
    <property type="term" value="C:acetolactate synthase complex"/>
    <property type="evidence" value="ECO:0007669"/>
    <property type="project" value="TreeGrafter"/>
</dbReference>
<dbReference type="SUPFAM" id="SSF52518">
    <property type="entry name" value="Thiamin diphosphate-binding fold (THDP-binding)"/>
    <property type="match status" value="2"/>
</dbReference>
<comment type="pathway">
    <text evidence="1 13">Amino-acid biosynthesis; L-isoleucine biosynthesis; L-isoleucine from 2-oxobutanoate: step 1/4.</text>
</comment>
<dbReference type="FunFam" id="3.40.50.970:FF:000016">
    <property type="entry name" value="Acetolactate synthase"/>
    <property type="match status" value="1"/>
</dbReference>
<evidence type="ECO:0000256" key="12">
    <source>
        <dbReference type="ARBA" id="ARBA00048670"/>
    </source>
</evidence>
<dbReference type="PANTHER" id="PTHR18968:SF13">
    <property type="entry name" value="ACETOLACTATE SYNTHASE CATALYTIC SUBUNIT, MITOCHONDRIAL"/>
    <property type="match status" value="1"/>
</dbReference>
<dbReference type="GO" id="GO:0000287">
    <property type="term" value="F:magnesium ion binding"/>
    <property type="evidence" value="ECO:0007669"/>
    <property type="project" value="UniProtKB-UniRule"/>
</dbReference>
<dbReference type="InterPro" id="IPR000399">
    <property type="entry name" value="TPP-bd_CS"/>
</dbReference>
<dbReference type="CDD" id="cd07035">
    <property type="entry name" value="TPP_PYR_POX_like"/>
    <property type="match status" value="1"/>
</dbReference>
<dbReference type="InterPro" id="IPR029035">
    <property type="entry name" value="DHS-like_NAD/FAD-binding_dom"/>
</dbReference>
<evidence type="ECO:0000256" key="9">
    <source>
        <dbReference type="ARBA" id="ARBA00022842"/>
    </source>
</evidence>
<dbReference type="Pfam" id="PF02775">
    <property type="entry name" value="TPP_enzyme_C"/>
    <property type="match status" value="1"/>
</dbReference>
<evidence type="ECO:0000256" key="1">
    <source>
        <dbReference type="ARBA" id="ARBA00004974"/>
    </source>
</evidence>
<keyword evidence="8" id="KW-0274">FAD</keyword>
<dbReference type="Gene3D" id="3.40.50.1220">
    <property type="entry name" value="TPP-binding domain"/>
    <property type="match status" value="1"/>
</dbReference>
<dbReference type="InterPro" id="IPR012846">
    <property type="entry name" value="Acetolactate_synth_lsu"/>
</dbReference>
<dbReference type="InterPro" id="IPR045229">
    <property type="entry name" value="TPP_enz"/>
</dbReference>
<keyword evidence="7 13" id="KW-0479">Metal-binding</keyword>
<evidence type="ECO:0000256" key="13">
    <source>
        <dbReference type="RuleBase" id="RU003591"/>
    </source>
</evidence>
<keyword evidence="10 13" id="KW-0786">Thiamine pyrophosphate</keyword>
<dbReference type="GO" id="GO:0044272">
    <property type="term" value="P:sulfur compound biosynthetic process"/>
    <property type="evidence" value="ECO:0007669"/>
    <property type="project" value="UniProtKB-ARBA"/>
</dbReference>
<keyword evidence="4 13" id="KW-0028">Amino-acid biosynthesis</keyword>
<dbReference type="GO" id="GO:0030976">
    <property type="term" value="F:thiamine pyrophosphate binding"/>
    <property type="evidence" value="ECO:0007669"/>
    <property type="project" value="UniProtKB-UniRule"/>
</dbReference>
<dbReference type="GO" id="GO:0009099">
    <property type="term" value="P:L-valine biosynthetic process"/>
    <property type="evidence" value="ECO:0007669"/>
    <property type="project" value="UniProtKB-UniPathway"/>
</dbReference>
<dbReference type="PATRIC" id="fig|1698282.3.peg.333"/>
<dbReference type="Gene3D" id="3.40.50.970">
    <property type="match status" value="2"/>
</dbReference>
<keyword evidence="11 13" id="KW-0100">Branched-chain amino acid biosynthesis</keyword>
<gene>
    <name evidence="17" type="ORF">AKJ53_00640</name>
</gene>
<dbReference type="Pfam" id="PF02776">
    <property type="entry name" value="TPP_enzyme_N"/>
    <property type="match status" value="1"/>
</dbReference>
<evidence type="ECO:0000313" key="17">
    <source>
        <dbReference type="EMBL" id="KXB06318.1"/>
    </source>
</evidence>
<dbReference type="FunFam" id="3.40.50.970:FF:000007">
    <property type="entry name" value="Acetolactate synthase"/>
    <property type="match status" value="1"/>
</dbReference>
<feature type="domain" description="Thiamine pyrophosphate enzyme central" evidence="14">
    <location>
        <begin position="193"/>
        <end position="327"/>
    </location>
</feature>
<dbReference type="Pfam" id="PF00205">
    <property type="entry name" value="TPP_enzyme_M"/>
    <property type="match status" value="1"/>
</dbReference>
<accession>A0A133VIP7</accession>
<comment type="cofactor">
    <cofactor evidence="13">
        <name>thiamine diphosphate</name>
        <dbReference type="ChEBI" id="CHEBI:58937"/>
    </cofactor>
    <text evidence="13">Binds 1 thiamine pyrophosphate per subunit.</text>
</comment>
<comment type="caution">
    <text evidence="17">The sequence shown here is derived from an EMBL/GenBank/DDBJ whole genome shotgun (WGS) entry which is preliminary data.</text>
</comment>
<keyword evidence="18" id="KW-1185">Reference proteome</keyword>
<dbReference type="NCBIfam" id="TIGR00118">
    <property type="entry name" value="acolac_lg"/>
    <property type="match status" value="1"/>
</dbReference>
<dbReference type="EMBL" id="LHYG01000006">
    <property type="protein sequence ID" value="KXB06318.1"/>
    <property type="molecule type" value="Genomic_DNA"/>
</dbReference>
<keyword evidence="9 13" id="KW-0460">Magnesium</keyword>
<name>A0A133VIP7_9EURY</name>
<protein>
    <recommendedName>
        <fullName evidence="13">Acetolactate synthase</fullName>
        <ecNumber evidence="13">2.2.1.6</ecNumber>
    </recommendedName>
</protein>
<sequence>MPKLTGAEALIESLKEEGVEHIFGIPGGAMIDVYDVLYDEEEIDHILTRHEQGAAHAADGYARVTGKPGVCMATSGPGATNLTTGLANANMDSSPVIAITGQVPKSLLGVDAFQEADILSTMLPNTKHNFMLRDASKIPEKVNYGFKVATTGRPGPIHMDFPKDVQNAEAEVEIPTEAEYDKELRLEPDEKEIQEAVELLAEADQPLIFAGGGVVLSEAWPELREFAKSLNIPVTTSTMAKGVIPEDDPLSLGIMGMHGRMTANIAITECDVLFGIGVRFDDRQTGDIKHFAPNAEIIHVDIDPVEIGKNVRVDVPIQGDAKLTLKEMNEYVKSNSISRSPDQWNERIEKLRDQFEPKMDYDEKPIKPQRIIKEAMDVLNDDAIITAEVGQCQMWAAHFYEMKKPRRFVNSGGLGTMGFGFPAAIGAKVGKPDSQVVDIAGDGSFLMNSQELATVVENDIPVVVAIFDNRCLGMVKQWQDLFYDERRASTLLGETPDFVKLAESYGAYGDRIVRPSEIAPKFKDALESGKPAVLDIVIDPDEHVLPMVPAGGKLDKMLT</sequence>
<comment type="pathway">
    <text evidence="2 13">Amino-acid biosynthesis; L-valine biosynthesis; L-valine from pyruvate: step 1/4.</text>
</comment>
<evidence type="ECO:0000256" key="6">
    <source>
        <dbReference type="ARBA" id="ARBA00022679"/>
    </source>
</evidence>
<evidence type="ECO:0000256" key="2">
    <source>
        <dbReference type="ARBA" id="ARBA00005025"/>
    </source>
</evidence>
<evidence type="ECO:0000259" key="15">
    <source>
        <dbReference type="Pfam" id="PF02775"/>
    </source>
</evidence>
<evidence type="ECO:0000256" key="8">
    <source>
        <dbReference type="ARBA" id="ARBA00022827"/>
    </source>
</evidence>
<dbReference type="GO" id="GO:0009097">
    <property type="term" value="P:isoleucine biosynthetic process"/>
    <property type="evidence" value="ECO:0007669"/>
    <property type="project" value="UniProtKB-UniPathway"/>
</dbReference>
<dbReference type="CDD" id="cd02015">
    <property type="entry name" value="TPP_AHAS"/>
    <property type="match status" value="1"/>
</dbReference>
<dbReference type="GO" id="GO:0003984">
    <property type="term" value="F:acetolactate synthase activity"/>
    <property type="evidence" value="ECO:0007669"/>
    <property type="project" value="UniProtKB-EC"/>
</dbReference>
<evidence type="ECO:0000256" key="4">
    <source>
        <dbReference type="ARBA" id="ARBA00022605"/>
    </source>
</evidence>
<organism evidence="17 18">
    <name type="scientific">candidate division MSBL1 archaeon SCGC-AAA382F02</name>
    <dbReference type="NCBI Taxonomy" id="1698282"/>
    <lineage>
        <taxon>Archaea</taxon>
        <taxon>Methanobacteriati</taxon>
        <taxon>Methanobacteriota</taxon>
        <taxon>candidate division MSBL1</taxon>
    </lineage>
</organism>
<keyword evidence="5" id="KW-0285">Flavoprotein</keyword>
<evidence type="ECO:0000259" key="14">
    <source>
        <dbReference type="Pfam" id="PF00205"/>
    </source>
</evidence>
<feature type="domain" description="Thiamine pyrophosphate enzyme N-terminal TPP-binding" evidence="16">
    <location>
        <begin position="5"/>
        <end position="119"/>
    </location>
</feature>
<comment type="similarity">
    <text evidence="3 13">Belongs to the TPP enzyme family.</text>
</comment>
<dbReference type="InterPro" id="IPR012000">
    <property type="entry name" value="Thiamin_PyroP_enz_cen_dom"/>
</dbReference>
<evidence type="ECO:0000259" key="16">
    <source>
        <dbReference type="Pfam" id="PF02776"/>
    </source>
</evidence>
<evidence type="ECO:0000256" key="3">
    <source>
        <dbReference type="ARBA" id="ARBA00007812"/>
    </source>
</evidence>
<dbReference type="FunFam" id="3.40.50.1220:FF:000008">
    <property type="entry name" value="Acetolactate synthase"/>
    <property type="match status" value="1"/>
</dbReference>
<evidence type="ECO:0000256" key="10">
    <source>
        <dbReference type="ARBA" id="ARBA00023052"/>
    </source>
</evidence>
<dbReference type="PANTHER" id="PTHR18968">
    <property type="entry name" value="THIAMINE PYROPHOSPHATE ENZYMES"/>
    <property type="match status" value="1"/>
</dbReference>
<evidence type="ECO:0000256" key="11">
    <source>
        <dbReference type="ARBA" id="ARBA00023304"/>
    </source>
</evidence>
<reference evidence="17 18" key="1">
    <citation type="journal article" date="2016" name="Sci. Rep.">
        <title>Metabolic traits of an uncultured archaeal lineage -MSBL1- from brine pools of the Red Sea.</title>
        <authorList>
            <person name="Mwirichia R."/>
            <person name="Alam I."/>
            <person name="Rashid M."/>
            <person name="Vinu M."/>
            <person name="Ba-Alawi W."/>
            <person name="Anthony Kamau A."/>
            <person name="Kamanda Ngugi D."/>
            <person name="Goker M."/>
            <person name="Klenk H.P."/>
            <person name="Bajic V."/>
            <person name="Stingl U."/>
        </authorList>
    </citation>
    <scope>NUCLEOTIDE SEQUENCE [LARGE SCALE GENOMIC DNA]</scope>
    <source>
        <strain evidence="17">SCGC-AAA382F02</strain>
    </source>
</reference>
<feature type="domain" description="Thiamine pyrophosphate enzyme TPP-binding" evidence="15">
    <location>
        <begin position="389"/>
        <end position="536"/>
    </location>
</feature>
<dbReference type="GO" id="GO:0050660">
    <property type="term" value="F:flavin adenine dinucleotide binding"/>
    <property type="evidence" value="ECO:0007669"/>
    <property type="project" value="InterPro"/>
</dbReference>
<dbReference type="UniPathway" id="UPA00047">
    <property type="reaction ID" value="UER00055"/>
</dbReference>
<dbReference type="EC" id="2.2.1.6" evidence="13"/>
<comment type="catalytic activity">
    <reaction evidence="12 13">
        <text>2 pyruvate + H(+) = (2S)-2-acetolactate + CO2</text>
        <dbReference type="Rhea" id="RHEA:25249"/>
        <dbReference type="ChEBI" id="CHEBI:15361"/>
        <dbReference type="ChEBI" id="CHEBI:15378"/>
        <dbReference type="ChEBI" id="CHEBI:16526"/>
        <dbReference type="ChEBI" id="CHEBI:58476"/>
        <dbReference type="EC" id="2.2.1.6"/>
    </reaction>
</comment>
<dbReference type="Proteomes" id="UP000070491">
    <property type="component" value="Unassembled WGS sequence"/>
</dbReference>
<dbReference type="InterPro" id="IPR012001">
    <property type="entry name" value="Thiamin_PyroP_enz_TPP-bd_dom"/>
</dbReference>
<evidence type="ECO:0000256" key="5">
    <source>
        <dbReference type="ARBA" id="ARBA00022630"/>
    </source>
</evidence>
<proteinExistence type="inferred from homology"/>
<dbReference type="PROSITE" id="PS00187">
    <property type="entry name" value="TPP_ENZYMES"/>
    <property type="match status" value="1"/>
</dbReference>
<comment type="cofactor">
    <cofactor evidence="13">
        <name>Mg(2+)</name>
        <dbReference type="ChEBI" id="CHEBI:18420"/>
    </cofactor>
    <text evidence="13">Binds 1 Mg(2+) ion per subunit.</text>
</comment>
<dbReference type="InterPro" id="IPR011766">
    <property type="entry name" value="TPP_enzyme_TPP-bd"/>
</dbReference>
<dbReference type="InterPro" id="IPR029061">
    <property type="entry name" value="THDP-binding"/>
</dbReference>
<evidence type="ECO:0000256" key="7">
    <source>
        <dbReference type="ARBA" id="ARBA00022723"/>
    </source>
</evidence>